<dbReference type="PANTHER" id="PTHR23199">
    <property type="entry name" value="NEUROTROPHIN 1-RELATED"/>
    <property type="match status" value="1"/>
</dbReference>
<feature type="transmembrane region" description="Helical" evidence="5">
    <location>
        <begin position="12"/>
        <end position="32"/>
    </location>
</feature>
<protein>
    <submittedName>
        <fullName evidence="7">Putative secreted protein</fullName>
    </submittedName>
</protein>
<keyword evidence="3" id="KW-0325">Glycoprotein</keyword>
<evidence type="ECO:0000256" key="3">
    <source>
        <dbReference type="ARBA" id="ARBA00023180"/>
    </source>
</evidence>
<feature type="compositionally biased region" description="Polar residues" evidence="4">
    <location>
        <begin position="123"/>
        <end position="135"/>
    </location>
</feature>
<evidence type="ECO:0000256" key="4">
    <source>
        <dbReference type="SAM" id="MobiDB-lite"/>
    </source>
</evidence>
<evidence type="ECO:0000256" key="2">
    <source>
        <dbReference type="ARBA" id="ARBA00023157"/>
    </source>
</evidence>
<dbReference type="InterPro" id="IPR052444">
    <property type="entry name" value="Spz/Toll_ligand-like"/>
</dbReference>
<dbReference type="SUPFAM" id="SSF57501">
    <property type="entry name" value="Cystine-knot cytokines"/>
    <property type="match status" value="1"/>
</dbReference>
<dbReference type="PANTHER" id="PTHR23199:SF12">
    <property type="entry name" value="NEUROTROPHIN 1-RELATED"/>
    <property type="match status" value="1"/>
</dbReference>
<dbReference type="GO" id="GO:0005615">
    <property type="term" value="C:extracellular space"/>
    <property type="evidence" value="ECO:0007669"/>
    <property type="project" value="UniProtKB-ARBA"/>
</dbReference>
<keyword evidence="1" id="KW-0732">Signal</keyword>
<dbReference type="Pfam" id="PF16077">
    <property type="entry name" value="Spaetzle"/>
    <property type="match status" value="1"/>
</dbReference>
<sequence length="351" mass="39247">MAQPPRPSGVSVVVQCVALSLLLLFLMHNVLYSRTNAQSFGSLKRHRSESQTTPASSSSSSSSTASQEELNDKIQTIYDPHYRPPVAGSGEKTEKSEEEEEGRQQPSVTALTPRASHRARQPAGNTQPPTGTSLLTVYRGKNGELVPVFGTTTPSGTSSDNQQQQQQQQQQLIRHPVSSRKKINVLNIAVTSNSSSNTTTYDFGTDSYPTDYPFQQIQEILERKRGMYREVFDNTIQQEKLVTRIDSPSDKYLCSSRVAHKYPTYHRESNSYIVNVQDFYQGVTFDECDEVGAPCSKTCDSISSRYECEQIYGQMEVLTVPRDATSWTFKRQTLSFPSSCKCKHIDPLAND</sequence>
<dbReference type="Gene3D" id="2.10.90.10">
    <property type="entry name" value="Cystine-knot cytokines"/>
    <property type="match status" value="1"/>
</dbReference>
<organism evidence="7">
    <name type="scientific">Anopheles marajoara</name>
    <dbReference type="NCBI Taxonomy" id="58244"/>
    <lineage>
        <taxon>Eukaryota</taxon>
        <taxon>Metazoa</taxon>
        <taxon>Ecdysozoa</taxon>
        <taxon>Arthropoda</taxon>
        <taxon>Hexapoda</taxon>
        <taxon>Insecta</taxon>
        <taxon>Pterygota</taxon>
        <taxon>Neoptera</taxon>
        <taxon>Endopterygota</taxon>
        <taxon>Diptera</taxon>
        <taxon>Nematocera</taxon>
        <taxon>Culicoidea</taxon>
        <taxon>Culicidae</taxon>
        <taxon>Anophelinae</taxon>
        <taxon>Anopheles</taxon>
    </lineage>
</organism>
<keyword evidence="5" id="KW-0472">Membrane</keyword>
<keyword evidence="5" id="KW-1133">Transmembrane helix</keyword>
<accession>A0A2M4BTH0</accession>
<dbReference type="AlphaFoldDB" id="A0A2M4BTH0"/>
<dbReference type="GO" id="GO:0045087">
    <property type="term" value="P:innate immune response"/>
    <property type="evidence" value="ECO:0007669"/>
    <property type="project" value="TreeGrafter"/>
</dbReference>
<keyword evidence="2" id="KW-1015">Disulfide bond</keyword>
<evidence type="ECO:0000313" key="7">
    <source>
        <dbReference type="EMBL" id="MBW56058.1"/>
    </source>
</evidence>
<evidence type="ECO:0000256" key="1">
    <source>
        <dbReference type="ARBA" id="ARBA00022729"/>
    </source>
</evidence>
<dbReference type="GO" id="GO:0021556">
    <property type="term" value="P:central nervous system formation"/>
    <property type="evidence" value="ECO:0007669"/>
    <property type="project" value="TreeGrafter"/>
</dbReference>
<proteinExistence type="predicted"/>
<dbReference type="GO" id="GO:0005121">
    <property type="term" value="F:Toll binding"/>
    <property type="evidence" value="ECO:0007669"/>
    <property type="project" value="TreeGrafter"/>
</dbReference>
<reference evidence="7" key="1">
    <citation type="submission" date="2018-01" db="EMBL/GenBank/DDBJ databases">
        <title>An insight into the sialome of Amazonian anophelines.</title>
        <authorList>
            <person name="Ribeiro J.M."/>
            <person name="Scarpassa V."/>
            <person name="Calvo E."/>
        </authorList>
    </citation>
    <scope>NUCLEOTIDE SEQUENCE</scope>
    <source>
        <tissue evidence="7">Salivary glands</tissue>
    </source>
</reference>
<dbReference type="GO" id="GO:0008083">
    <property type="term" value="F:growth factor activity"/>
    <property type="evidence" value="ECO:0007669"/>
    <property type="project" value="TreeGrafter"/>
</dbReference>
<feature type="region of interest" description="Disordered" evidence="4">
    <location>
        <begin position="40"/>
        <end position="176"/>
    </location>
</feature>
<keyword evidence="5" id="KW-0812">Transmembrane</keyword>
<dbReference type="EMBL" id="GGFJ01006917">
    <property type="protein sequence ID" value="MBW56058.1"/>
    <property type="molecule type" value="Transcribed_RNA"/>
</dbReference>
<evidence type="ECO:0000259" key="6">
    <source>
        <dbReference type="Pfam" id="PF16077"/>
    </source>
</evidence>
<feature type="compositionally biased region" description="Low complexity" evidence="4">
    <location>
        <begin position="50"/>
        <end position="68"/>
    </location>
</feature>
<feature type="domain" description="Spaetzle" evidence="6">
    <location>
        <begin position="252"/>
        <end position="343"/>
    </location>
</feature>
<feature type="compositionally biased region" description="Polar residues" evidence="4">
    <location>
        <begin position="150"/>
        <end position="161"/>
    </location>
</feature>
<evidence type="ECO:0000256" key="5">
    <source>
        <dbReference type="SAM" id="Phobius"/>
    </source>
</evidence>
<feature type="compositionally biased region" description="Low complexity" evidence="4">
    <location>
        <begin position="162"/>
        <end position="171"/>
    </location>
</feature>
<dbReference type="InterPro" id="IPR029034">
    <property type="entry name" value="Cystine-knot_cytokine"/>
</dbReference>
<dbReference type="InterPro" id="IPR032104">
    <property type="entry name" value="Spaetzle"/>
</dbReference>
<name>A0A2M4BTH0_9DIPT</name>